<dbReference type="Gene3D" id="3.40.50.1000">
    <property type="entry name" value="HAD superfamily/HAD-like"/>
    <property type="match status" value="1"/>
</dbReference>
<organism evidence="2 3">
    <name type="scientific">Mucilaginibacter gynuensis</name>
    <dbReference type="NCBI Taxonomy" id="1302236"/>
    <lineage>
        <taxon>Bacteria</taxon>
        <taxon>Pseudomonadati</taxon>
        <taxon>Bacteroidota</taxon>
        <taxon>Sphingobacteriia</taxon>
        <taxon>Sphingobacteriales</taxon>
        <taxon>Sphingobacteriaceae</taxon>
        <taxon>Mucilaginibacter</taxon>
    </lineage>
</organism>
<evidence type="ECO:0000313" key="3">
    <source>
        <dbReference type="Proteomes" id="UP001500582"/>
    </source>
</evidence>
<comment type="caution">
    <text evidence="2">The sequence shown here is derived from an EMBL/GenBank/DDBJ whole genome shotgun (WGS) entry which is preliminary data.</text>
</comment>
<sequence length="177" mass="20568">MKRSVAIDMDGVLADVESHFFEWYKRDYGVSLTLQDIIGKTEDDAFPEKMVIRKFATTPGFFTTVPVMPGAIEAVKKLMEDFEVYVVSAAMEFPQSLSEKRIWLTEHFPFISWRNIIFCGDKSIISTDFMIDDHIKNLDYFKGKTILFNAFHNVSYHHHTRANNWDEVLALMQESLL</sequence>
<evidence type="ECO:0000313" key="2">
    <source>
        <dbReference type="EMBL" id="GAA4317420.1"/>
    </source>
</evidence>
<dbReference type="InterPro" id="IPR010708">
    <property type="entry name" value="5'(3')-deoxyribonucleotidase"/>
</dbReference>
<proteinExistence type="inferred from homology"/>
<comment type="similarity">
    <text evidence="1">Belongs to the 5'(3')-deoxyribonucleotidase family.</text>
</comment>
<dbReference type="PANTHER" id="PTHR16504">
    <property type="entry name" value="5'(3')-DEOXYRIBONUCLEOTIDASE"/>
    <property type="match status" value="1"/>
</dbReference>
<name>A0ABP8G4W5_9SPHI</name>
<gene>
    <name evidence="2" type="ORF">GCM10023149_14960</name>
</gene>
<dbReference type="SFLD" id="SFLDG01126">
    <property type="entry name" value="C1.2:_Nucleotidase_Like"/>
    <property type="match status" value="1"/>
</dbReference>
<reference evidence="3" key="1">
    <citation type="journal article" date="2019" name="Int. J. Syst. Evol. Microbiol.">
        <title>The Global Catalogue of Microorganisms (GCM) 10K type strain sequencing project: providing services to taxonomists for standard genome sequencing and annotation.</title>
        <authorList>
            <consortium name="The Broad Institute Genomics Platform"/>
            <consortium name="The Broad Institute Genome Sequencing Center for Infectious Disease"/>
            <person name="Wu L."/>
            <person name="Ma J."/>
        </authorList>
    </citation>
    <scope>NUCLEOTIDE SEQUENCE [LARGE SCALE GENOMIC DNA]</scope>
    <source>
        <strain evidence="3">JCM 17705</strain>
    </source>
</reference>
<dbReference type="RefSeq" id="WP_345210401.1">
    <property type="nucleotide sequence ID" value="NZ_BAABFT010000003.1"/>
</dbReference>
<dbReference type="PANTHER" id="PTHR16504:SF4">
    <property type="entry name" value="5'(3')-DEOXYRIBONUCLEOTIDASE"/>
    <property type="match status" value="1"/>
</dbReference>
<dbReference type="Gene3D" id="1.10.40.40">
    <property type="entry name" value="Deoxyribonucleotidase, domain 2"/>
    <property type="match status" value="1"/>
</dbReference>
<keyword evidence="3" id="KW-1185">Reference proteome</keyword>
<dbReference type="SFLD" id="SFLDS00003">
    <property type="entry name" value="Haloacid_Dehalogenase"/>
    <property type="match status" value="1"/>
</dbReference>
<dbReference type="Pfam" id="PF06941">
    <property type="entry name" value="NT5C"/>
    <property type="match status" value="1"/>
</dbReference>
<evidence type="ECO:0000256" key="1">
    <source>
        <dbReference type="ARBA" id="ARBA00009589"/>
    </source>
</evidence>
<dbReference type="SUPFAM" id="SSF56784">
    <property type="entry name" value="HAD-like"/>
    <property type="match status" value="1"/>
</dbReference>
<dbReference type="InterPro" id="IPR036412">
    <property type="entry name" value="HAD-like_sf"/>
</dbReference>
<accession>A0ABP8G4W5</accession>
<dbReference type="SFLD" id="SFLDG01146">
    <property type="entry name" value="C1.2.2"/>
    <property type="match status" value="1"/>
</dbReference>
<protein>
    <submittedName>
        <fullName evidence="2">5'-3'-deoxyribonucleotidase</fullName>
    </submittedName>
</protein>
<dbReference type="InterPro" id="IPR023214">
    <property type="entry name" value="HAD_sf"/>
</dbReference>
<dbReference type="Proteomes" id="UP001500582">
    <property type="component" value="Unassembled WGS sequence"/>
</dbReference>
<dbReference type="EMBL" id="BAABFT010000003">
    <property type="protein sequence ID" value="GAA4317420.1"/>
    <property type="molecule type" value="Genomic_DNA"/>
</dbReference>